<dbReference type="FunCoup" id="A0A151ZBS9">
    <property type="interactions" value="425"/>
</dbReference>
<protein>
    <submittedName>
        <fullName evidence="1">Uncharacterized protein</fullName>
    </submittedName>
</protein>
<accession>A0A151ZBS9</accession>
<organism evidence="1 2">
    <name type="scientific">Tieghemostelium lacteum</name>
    <name type="common">Slime mold</name>
    <name type="synonym">Dictyostelium lacteum</name>
    <dbReference type="NCBI Taxonomy" id="361077"/>
    <lineage>
        <taxon>Eukaryota</taxon>
        <taxon>Amoebozoa</taxon>
        <taxon>Evosea</taxon>
        <taxon>Eumycetozoa</taxon>
        <taxon>Dictyostelia</taxon>
        <taxon>Dictyosteliales</taxon>
        <taxon>Raperosteliaceae</taxon>
        <taxon>Tieghemostelium</taxon>
    </lineage>
</organism>
<keyword evidence="2" id="KW-1185">Reference proteome</keyword>
<gene>
    <name evidence="1" type="ORF">DLAC_08361</name>
</gene>
<dbReference type="OMA" id="YEWIDSN"/>
<dbReference type="InParanoid" id="A0A151ZBS9"/>
<dbReference type="Proteomes" id="UP000076078">
    <property type="component" value="Unassembled WGS sequence"/>
</dbReference>
<evidence type="ECO:0000313" key="2">
    <source>
        <dbReference type="Proteomes" id="UP000076078"/>
    </source>
</evidence>
<proteinExistence type="predicted"/>
<reference evidence="1 2" key="1">
    <citation type="submission" date="2015-12" db="EMBL/GenBank/DDBJ databases">
        <title>Dictyostelia acquired genes for synthesis and detection of signals that induce cell-type specialization by lateral gene transfer from prokaryotes.</title>
        <authorList>
            <person name="Gloeckner G."/>
            <person name="Schaap P."/>
        </authorList>
    </citation>
    <scope>NUCLEOTIDE SEQUENCE [LARGE SCALE GENOMIC DNA]</scope>
    <source>
        <strain evidence="1 2">TK</strain>
    </source>
</reference>
<sequence>MVSKNENEYEMDDDNEEYFEEDNNMNVELDPQIRKQALEEAENRLKLMAISEINRNFEILENNRNEINNLLTTCTDIFPSQTPSLYILFVAIHGLFTSKLATLKEAKDSTCQNADMILKNMREFKIDNTEKATYNLLGNYMNSDESVQLYPDFNYETVEPHGPIAIALFEWLDGNYTLLSLKHAN</sequence>
<dbReference type="OrthoDB" id="17232at2759"/>
<dbReference type="EMBL" id="LODT01000035">
    <property type="protein sequence ID" value="KYQ91400.1"/>
    <property type="molecule type" value="Genomic_DNA"/>
</dbReference>
<dbReference type="AlphaFoldDB" id="A0A151ZBS9"/>
<evidence type="ECO:0000313" key="1">
    <source>
        <dbReference type="EMBL" id="KYQ91400.1"/>
    </source>
</evidence>
<comment type="caution">
    <text evidence="1">The sequence shown here is derived from an EMBL/GenBank/DDBJ whole genome shotgun (WGS) entry which is preliminary data.</text>
</comment>
<name>A0A151ZBS9_TIELA</name>